<keyword evidence="3" id="KW-1185">Reference proteome</keyword>
<sequence>MPKLLRPTNYASGFLPHAVSCSISKNRKKSPPTPAVATPLHCRSSPTPATCRRRCLRDGLGFDPCSTPAHAAGSLTSPRSRLSRSWEKHDLESDSGGNLSKILRAIAPVFPVTVANSAKTTVPLATTAYRIAMAETHNFAPLDFPYLSLSLESFSLTRKHLLRLLLDRHHRGSDTKCEDLNQRKKHFLILILGEEEGEREGERRSKGVRHRKRRGEEENSKISLATKLLLNHCPATDYHRTSIQPPTISPTDYNPFDLLRQTTVFPTFVACILRSFRPSSPDYDYSDLCRQPTTNRAARQDEPNDTKFDSIRAQMSPNQGPEALLEGSNHNLSYQTVSKYDVLIIFWSGMARKFMEKGSGSERTADIESLDRGQFDVRFSDLEMSDFCVLGLVGFVSSSRSIRL</sequence>
<organism evidence="2 3">
    <name type="scientific">Dendrobium thyrsiflorum</name>
    <name type="common">Pinecone-like raceme dendrobium</name>
    <name type="synonym">Orchid</name>
    <dbReference type="NCBI Taxonomy" id="117978"/>
    <lineage>
        <taxon>Eukaryota</taxon>
        <taxon>Viridiplantae</taxon>
        <taxon>Streptophyta</taxon>
        <taxon>Embryophyta</taxon>
        <taxon>Tracheophyta</taxon>
        <taxon>Spermatophyta</taxon>
        <taxon>Magnoliopsida</taxon>
        <taxon>Liliopsida</taxon>
        <taxon>Asparagales</taxon>
        <taxon>Orchidaceae</taxon>
        <taxon>Epidendroideae</taxon>
        <taxon>Malaxideae</taxon>
        <taxon>Dendrobiinae</taxon>
        <taxon>Dendrobium</taxon>
    </lineage>
</organism>
<dbReference type="EMBL" id="JANQDX010000006">
    <property type="protein sequence ID" value="KAL0923393.1"/>
    <property type="molecule type" value="Genomic_DNA"/>
</dbReference>
<dbReference type="AlphaFoldDB" id="A0ABD0VF75"/>
<reference evidence="2 3" key="1">
    <citation type="journal article" date="2024" name="Plant Biotechnol. J.">
        <title>Dendrobium thyrsiflorum genome and its molecular insights into genes involved in important horticultural traits.</title>
        <authorList>
            <person name="Chen B."/>
            <person name="Wang J.Y."/>
            <person name="Zheng P.J."/>
            <person name="Li K.L."/>
            <person name="Liang Y.M."/>
            <person name="Chen X.F."/>
            <person name="Zhang C."/>
            <person name="Zhao X."/>
            <person name="He X."/>
            <person name="Zhang G.Q."/>
            <person name="Liu Z.J."/>
            <person name="Xu Q."/>
        </authorList>
    </citation>
    <scope>NUCLEOTIDE SEQUENCE [LARGE SCALE GENOMIC DNA]</scope>
    <source>
        <strain evidence="2">GZMU011</strain>
    </source>
</reference>
<evidence type="ECO:0000256" key="1">
    <source>
        <dbReference type="SAM" id="MobiDB-lite"/>
    </source>
</evidence>
<proteinExistence type="predicted"/>
<protein>
    <submittedName>
        <fullName evidence="2">Uncharacterized protein</fullName>
    </submittedName>
</protein>
<name>A0ABD0VF75_DENTH</name>
<accession>A0ABD0VF75</accession>
<feature type="region of interest" description="Disordered" evidence="1">
    <location>
        <begin position="199"/>
        <end position="219"/>
    </location>
</feature>
<evidence type="ECO:0000313" key="2">
    <source>
        <dbReference type="EMBL" id="KAL0923393.1"/>
    </source>
</evidence>
<gene>
    <name evidence="2" type="ORF">M5K25_007449</name>
</gene>
<comment type="caution">
    <text evidence="2">The sequence shown here is derived from an EMBL/GenBank/DDBJ whole genome shotgun (WGS) entry which is preliminary data.</text>
</comment>
<evidence type="ECO:0000313" key="3">
    <source>
        <dbReference type="Proteomes" id="UP001552299"/>
    </source>
</evidence>
<feature type="region of interest" description="Disordered" evidence="1">
    <location>
        <begin position="24"/>
        <end position="43"/>
    </location>
</feature>
<dbReference type="Proteomes" id="UP001552299">
    <property type="component" value="Unassembled WGS sequence"/>
</dbReference>